<keyword evidence="2" id="KW-1185">Reference proteome</keyword>
<evidence type="ECO:0000313" key="1">
    <source>
        <dbReference type="EMBL" id="KAK3081460.1"/>
    </source>
</evidence>
<accession>A0ACC3DY66</accession>
<reference evidence="1" key="1">
    <citation type="submission" date="2024-09" db="EMBL/GenBank/DDBJ databases">
        <title>Black Yeasts Isolated from many extreme environments.</title>
        <authorList>
            <person name="Coleine C."/>
            <person name="Stajich J.E."/>
            <person name="Selbmann L."/>
        </authorList>
    </citation>
    <scope>NUCLEOTIDE SEQUENCE</scope>
    <source>
        <strain evidence="1">CCFEE 5737</strain>
    </source>
</reference>
<sequence>MSTRSFASDANLAALPPELLHEILSYLPGIYACVPHSTGLHYHESSLGSHVKDATPRHPYLRLAATCRSLREGVEAWCAHLLRTLYTALTQTHPASSFAHDGSLTTHHPLQKPRETNKGLSALLKPFPKTPWKETPPPLLRPGASGDSRGGEERRAWPLRGRGRGEMYLYRTTWLHFASRFCAFCGKASSRRAVFNSLLLCCKKCDKEAWPEKITKTEAKTKHHLNDSHLFDPARPLRHAVYDCCGVDTTMFLLRDVEARAKEVFGEVGYVKRIASRGKRKRGVDDEDGEDGKEGRQKKAARMDSSSGMGSGGGNGSESGTVFAPIILS</sequence>
<dbReference type="Proteomes" id="UP001186974">
    <property type="component" value="Unassembled WGS sequence"/>
</dbReference>
<gene>
    <name evidence="1" type="ORF">LTS18_006509</name>
</gene>
<dbReference type="EMBL" id="JAWDJW010000158">
    <property type="protein sequence ID" value="KAK3081460.1"/>
    <property type="molecule type" value="Genomic_DNA"/>
</dbReference>
<organism evidence="1 2">
    <name type="scientific">Coniosporium uncinatum</name>
    <dbReference type="NCBI Taxonomy" id="93489"/>
    <lineage>
        <taxon>Eukaryota</taxon>
        <taxon>Fungi</taxon>
        <taxon>Dikarya</taxon>
        <taxon>Ascomycota</taxon>
        <taxon>Pezizomycotina</taxon>
        <taxon>Dothideomycetes</taxon>
        <taxon>Dothideomycetes incertae sedis</taxon>
        <taxon>Coniosporium</taxon>
    </lineage>
</organism>
<proteinExistence type="predicted"/>
<name>A0ACC3DY66_9PEZI</name>
<evidence type="ECO:0000313" key="2">
    <source>
        <dbReference type="Proteomes" id="UP001186974"/>
    </source>
</evidence>
<comment type="caution">
    <text evidence="1">The sequence shown here is derived from an EMBL/GenBank/DDBJ whole genome shotgun (WGS) entry which is preliminary data.</text>
</comment>
<protein>
    <submittedName>
        <fullName evidence="1">Uncharacterized protein</fullName>
    </submittedName>
</protein>